<proteinExistence type="predicted"/>
<accession>A0ABW1NMY9</accession>
<dbReference type="RefSeq" id="WP_380758048.1">
    <property type="nucleotide sequence ID" value="NZ_JBHSRF010000047.1"/>
</dbReference>
<dbReference type="EMBL" id="JBHSRF010000047">
    <property type="protein sequence ID" value="MFC6084703.1"/>
    <property type="molecule type" value="Genomic_DNA"/>
</dbReference>
<protein>
    <recommendedName>
        <fullName evidence="4">Lasso RiPP family leader peptide-containing protein</fullName>
    </recommendedName>
</protein>
<keyword evidence="3" id="KW-1185">Reference proteome</keyword>
<feature type="region of interest" description="Disordered" evidence="1">
    <location>
        <begin position="1"/>
        <end position="37"/>
    </location>
</feature>
<reference evidence="3" key="1">
    <citation type="journal article" date="2019" name="Int. J. Syst. Evol. Microbiol.">
        <title>The Global Catalogue of Microorganisms (GCM) 10K type strain sequencing project: providing services to taxonomists for standard genome sequencing and annotation.</title>
        <authorList>
            <consortium name="The Broad Institute Genomics Platform"/>
            <consortium name="The Broad Institute Genome Sequencing Center for Infectious Disease"/>
            <person name="Wu L."/>
            <person name="Ma J."/>
        </authorList>
    </citation>
    <scope>NUCLEOTIDE SEQUENCE [LARGE SCALE GENOMIC DNA]</scope>
    <source>
        <strain evidence="3">JCM 30346</strain>
    </source>
</reference>
<organism evidence="2 3">
    <name type="scientific">Sphaerisporangium aureirubrum</name>
    <dbReference type="NCBI Taxonomy" id="1544736"/>
    <lineage>
        <taxon>Bacteria</taxon>
        <taxon>Bacillati</taxon>
        <taxon>Actinomycetota</taxon>
        <taxon>Actinomycetes</taxon>
        <taxon>Streptosporangiales</taxon>
        <taxon>Streptosporangiaceae</taxon>
        <taxon>Sphaerisporangium</taxon>
    </lineage>
</organism>
<evidence type="ECO:0000313" key="3">
    <source>
        <dbReference type="Proteomes" id="UP001596137"/>
    </source>
</evidence>
<evidence type="ECO:0008006" key="4">
    <source>
        <dbReference type="Google" id="ProtNLM"/>
    </source>
</evidence>
<evidence type="ECO:0000313" key="2">
    <source>
        <dbReference type="EMBL" id="MFC6084703.1"/>
    </source>
</evidence>
<evidence type="ECO:0000256" key="1">
    <source>
        <dbReference type="SAM" id="MobiDB-lite"/>
    </source>
</evidence>
<comment type="caution">
    <text evidence="2">The sequence shown here is derived from an EMBL/GenBank/DDBJ whole genome shotgun (WGS) entry which is preliminary data.</text>
</comment>
<dbReference type="Proteomes" id="UP001596137">
    <property type="component" value="Unassembled WGS sequence"/>
</dbReference>
<gene>
    <name evidence="2" type="ORF">ACFP1K_26325</name>
</gene>
<sequence>MEDTIAADEGANTRNDGGMGTATERSQGDHPYEPPRMVGVGRIRTLARGSASSGNADINVQYYW</sequence>
<name>A0ABW1NMY9_9ACTN</name>